<feature type="compositionally biased region" description="Basic and acidic residues" evidence="3">
    <location>
        <begin position="1"/>
        <end position="22"/>
    </location>
</feature>
<organism evidence="4 5">
    <name type="scientific">Wuchereria bancrofti</name>
    <dbReference type="NCBI Taxonomy" id="6293"/>
    <lineage>
        <taxon>Eukaryota</taxon>
        <taxon>Metazoa</taxon>
        <taxon>Ecdysozoa</taxon>
        <taxon>Nematoda</taxon>
        <taxon>Chromadorea</taxon>
        <taxon>Rhabditida</taxon>
        <taxon>Spirurina</taxon>
        <taxon>Spiruromorpha</taxon>
        <taxon>Filarioidea</taxon>
        <taxon>Onchocercidae</taxon>
        <taxon>Wuchereria</taxon>
    </lineage>
</organism>
<reference evidence="5" key="3">
    <citation type="submission" date="2024-02" db="UniProtKB">
        <authorList>
            <consortium name="WormBaseParasite"/>
        </authorList>
    </citation>
    <scope>IDENTIFICATION</scope>
    <source>
        <strain evidence="5">pt0022</strain>
    </source>
</reference>
<dbReference type="FunFam" id="3.40.50.300:FF:001822">
    <property type="entry name" value="RAB family"/>
    <property type="match status" value="1"/>
</dbReference>
<evidence type="ECO:0000256" key="1">
    <source>
        <dbReference type="ARBA" id="ARBA00022741"/>
    </source>
</evidence>
<dbReference type="PRINTS" id="PR00449">
    <property type="entry name" value="RASTRNSFRMNG"/>
</dbReference>
<dbReference type="Pfam" id="PF00071">
    <property type="entry name" value="Ras"/>
    <property type="match status" value="1"/>
</dbReference>
<reference evidence="4" key="1">
    <citation type="submission" date="2015-03" db="EMBL/GenBank/DDBJ databases">
        <title>Wuchereria bancrofti Genome Sequencing Papua New Guinea Strain.</title>
        <authorList>
            <person name="Small S.T."/>
            <person name="Serre D."/>
            <person name="Zimmerman P.A."/>
        </authorList>
    </citation>
    <scope>NUCLEOTIDE SEQUENCE [LARGE SCALE GENOMIC DNA]</scope>
    <source>
        <strain evidence="4">pt0022</strain>
    </source>
</reference>
<evidence type="ECO:0000313" key="4">
    <source>
        <dbReference type="Proteomes" id="UP000093561"/>
    </source>
</evidence>
<dbReference type="GO" id="GO:0005525">
    <property type="term" value="F:GTP binding"/>
    <property type="evidence" value="ECO:0007669"/>
    <property type="project" value="UniProtKB-KW"/>
</dbReference>
<name>A0AAF5PHK5_WUCBA</name>
<dbReference type="SMART" id="SM00173">
    <property type="entry name" value="RAS"/>
    <property type="match status" value="1"/>
</dbReference>
<dbReference type="InterPro" id="IPR027417">
    <property type="entry name" value="P-loop_NTPase"/>
</dbReference>
<evidence type="ECO:0000256" key="2">
    <source>
        <dbReference type="ARBA" id="ARBA00023134"/>
    </source>
</evidence>
<dbReference type="InterPro" id="IPR001806">
    <property type="entry name" value="Small_GTPase"/>
</dbReference>
<keyword evidence="1" id="KW-0547">Nucleotide-binding</keyword>
<dbReference type="SMART" id="SM00175">
    <property type="entry name" value="RAB"/>
    <property type="match status" value="1"/>
</dbReference>
<dbReference type="Proteomes" id="UP000093561">
    <property type="component" value="Unassembled WGS sequence"/>
</dbReference>
<keyword evidence="2" id="KW-0342">GTP-binding</keyword>
<dbReference type="WBParaSite" id="mrna-Wban_00728">
    <property type="protein sequence ID" value="mrna-Wban_00728"/>
    <property type="gene ID" value="Wban_00728"/>
</dbReference>
<feature type="region of interest" description="Disordered" evidence="3">
    <location>
        <begin position="1"/>
        <end position="30"/>
    </location>
</feature>
<dbReference type="NCBIfam" id="TIGR00231">
    <property type="entry name" value="small_GTP"/>
    <property type="match status" value="1"/>
</dbReference>
<dbReference type="SUPFAM" id="SSF52540">
    <property type="entry name" value="P-loop containing nucleoside triphosphate hydrolases"/>
    <property type="match status" value="1"/>
</dbReference>
<dbReference type="PROSITE" id="PS51419">
    <property type="entry name" value="RAB"/>
    <property type="match status" value="1"/>
</dbReference>
<dbReference type="InterPro" id="IPR005225">
    <property type="entry name" value="Small_GTP-bd"/>
</dbReference>
<dbReference type="AlphaFoldDB" id="A0AAF5PHK5"/>
<dbReference type="Gene3D" id="3.40.50.300">
    <property type="entry name" value="P-loop containing nucleotide triphosphate hydrolases"/>
    <property type="match status" value="1"/>
</dbReference>
<dbReference type="SMART" id="SM00174">
    <property type="entry name" value="RHO"/>
    <property type="match status" value="1"/>
</dbReference>
<evidence type="ECO:0000256" key="3">
    <source>
        <dbReference type="SAM" id="MobiDB-lite"/>
    </source>
</evidence>
<reference evidence="4" key="2">
    <citation type="journal article" date="2016" name="Mol. Ecol.">
        <title>Population genomics of the filarial nematode parasite Wuchereria bancrofti from mosquitoes.</title>
        <authorList>
            <person name="Small S.T."/>
            <person name="Reimer L.J."/>
            <person name="Tisch D.J."/>
            <person name="King C.L."/>
            <person name="Christensen B.M."/>
            <person name="Siba P.M."/>
            <person name="Kazura J.W."/>
            <person name="Serre D."/>
            <person name="Zimmerman P.A."/>
        </authorList>
    </citation>
    <scope>NUCLEOTIDE SEQUENCE</scope>
    <source>
        <strain evidence="4">pt0022</strain>
    </source>
</reference>
<dbReference type="PROSITE" id="PS51421">
    <property type="entry name" value="RAS"/>
    <property type="match status" value="1"/>
</dbReference>
<protein>
    <submittedName>
        <fullName evidence="5">Ras family protein</fullName>
    </submittedName>
</protein>
<dbReference type="InterPro" id="IPR050227">
    <property type="entry name" value="Rab"/>
</dbReference>
<accession>A0AAF5PHK5</accession>
<dbReference type="SMART" id="SM00177">
    <property type="entry name" value="ARF"/>
    <property type="match status" value="1"/>
</dbReference>
<dbReference type="SMART" id="SM00176">
    <property type="entry name" value="RAN"/>
    <property type="match status" value="1"/>
</dbReference>
<dbReference type="CDD" id="cd00154">
    <property type="entry name" value="Rab"/>
    <property type="match status" value="1"/>
</dbReference>
<dbReference type="GO" id="GO:0003924">
    <property type="term" value="F:GTPase activity"/>
    <property type="evidence" value="ECO:0007669"/>
    <property type="project" value="InterPro"/>
</dbReference>
<evidence type="ECO:0000313" key="5">
    <source>
        <dbReference type="WBParaSite" id="mrna-Wban_00728"/>
    </source>
</evidence>
<proteinExistence type="predicted"/>
<sequence length="397" mass="45469">MSENEQKKKTKEMSRNIMDSDQKAMGSTTASGKSISAGILMELDKAFQNKDLSGITEQQYQYYNRRCEDQKQQGHQRLQHQRINDFTGSLEDELSAAVIGTGDSETILQAVESVIEYPSAVYDSSPSSFNSPKSIIKIKQNFKVNDLRRRSQETTSELNLYKCSYFSDVKLSLESRPLADELRECGIINKEPPSMPRSDFLPDRIFKVVFVGDSAVGKTCFLRRFCHNRFKLLFNATIGVDFTVKTIRLCNRVVAIQLWDTAGQERFRSITEQYFRKADGVILMYDVTSERSFLNVRNWINSVKAGVDESCVMCLVGNKVDLYENDQARVLTYKYGKKLAEEFGMLFFETSAFNGFGVSDCMRAIAMKLQEREDQQMVDILKLHMSLQKKQKSWCCI</sequence>
<dbReference type="PANTHER" id="PTHR47977">
    <property type="entry name" value="RAS-RELATED PROTEIN RAB"/>
    <property type="match status" value="1"/>
</dbReference>